<evidence type="ECO:0000313" key="2">
    <source>
        <dbReference type="EMBL" id="RYU46764.1"/>
    </source>
</evidence>
<dbReference type="AlphaFoldDB" id="A0A4Q5KKC7"/>
<evidence type="ECO:0000256" key="1">
    <source>
        <dbReference type="SAM" id="Phobius"/>
    </source>
</evidence>
<keyword evidence="1" id="KW-1133">Transmembrane helix</keyword>
<name>A0A4Q5KKC7_9GAMM</name>
<protein>
    <submittedName>
        <fullName evidence="2">Type IV pilus, mannose-sensitive hemagglutinin protein MshF</fullName>
    </submittedName>
</protein>
<keyword evidence="1" id="KW-0472">Membrane</keyword>
<dbReference type="Proteomes" id="UP000293465">
    <property type="component" value="Unassembled WGS sequence"/>
</dbReference>
<dbReference type="OrthoDB" id="5918883at2"/>
<feature type="transmembrane region" description="Helical" evidence="1">
    <location>
        <begin position="6"/>
        <end position="23"/>
    </location>
</feature>
<reference evidence="2 3" key="1">
    <citation type="submission" date="2019-02" db="EMBL/GenBank/DDBJ databases">
        <title>Genome sequences of Aliivibrio finisterrensis strains from farmed Atlantic salmon.</title>
        <authorList>
            <person name="Bowman J.P."/>
        </authorList>
    </citation>
    <scope>NUCLEOTIDE SEQUENCE [LARGE SCALE GENOMIC DNA]</scope>
    <source>
        <strain evidence="2 3">A32</strain>
    </source>
</reference>
<organism evidence="2 3">
    <name type="scientific">Aliivibrio finisterrensis</name>
    <dbReference type="NCBI Taxonomy" id="511998"/>
    <lineage>
        <taxon>Bacteria</taxon>
        <taxon>Pseudomonadati</taxon>
        <taxon>Pseudomonadota</taxon>
        <taxon>Gammaproteobacteria</taxon>
        <taxon>Vibrionales</taxon>
        <taxon>Vibrionaceae</taxon>
        <taxon>Aliivibrio</taxon>
    </lineage>
</organism>
<accession>A0A4Q5KKC7</accession>
<dbReference type="EMBL" id="SEZJ01000006">
    <property type="protein sequence ID" value="RYU46764.1"/>
    <property type="molecule type" value="Genomic_DNA"/>
</dbReference>
<sequence>MRVTRITWGALFIILLAVILVQWDKMEPEVEDTALMMASREILSSANEFKNYWVVNGQPVSMNKDNIEVTFSKSGWPLVLNDNKLDCEQWLHLLLPRKEKIYADTIKVHDNATKKEQYQCSYGASNGKMISVMLINGVFKVSVGFLDEG</sequence>
<proteinExistence type="predicted"/>
<gene>
    <name evidence="2" type="ORF">ERW49_08040</name>
</gene>
<comment type="caution">
    <text evidence="2">The sequence shown here is derived from an EMBL/GenBank/DDBJ whole genome shotgun (WGS) entry which is preliminary data.</text>
</comment>
<keyword evidence="1" id="KW-0812">Transmembrane</keyword>
<evidence type="ECO:0000313" key="3">
    <source>
        <dbReference type="Proteomes" id="UP000293465"/>
    </source>
</evidence>